<accession>A0A9X2XXX7</accession>
<name>A0A9X2XXX7_9BACT</name>
<evidence type="ECO:0008006" key="3">
    <source>
        <dbReference type="Google" id="ProtNLM"/>
    </source>
</evidence>
<sequence>MIIPKEKIEDFIPQRPPFIMIDNLIEASAETFRSDFRILPGNIFLENDLLREFALIENIAQTSSAGLASSGLFFGKQKADGYLGGVSKLKLYELPKVNETIYTIVNLVARLENMFLLKGVNYCEDRKLMECEIKLVGI</sequence>
<proteinExistence type="predicted"/>
<gene>
    <name evidence="1" type="ORF">OCK74_20930</name>
</gene>
<dbReference type="Pfam" id="PF22817">
    <property type="entry name" value="ApeP-like"/>
    <property type="match status" value="1"/>
</dbReference>
<organism evidence="1 2">
    <name type="scientific">Paraflavisolibacter caeni</name>
    <dbReference type="NCBI Taxonomy" id="2982496"/>
    <lineage>
        <taxon>Bacteria</taxon>
        <taxon>Pseudomonadati</taxon>
        <taxon>Bacteroidota</taxon>
        <taxon>Chitinophagia</taxon>
        <taxon>Chitinophagales</taxon>
        <taxon>Chitinophagaceae</taxon>
        <taxon>Paraflavisolibacter</taxon>
    </lineage>
</organism>
<dbReference type="InterPro" id="IPR016776">
    <property type="entry name" value="ApeP-like_dehydratase"/>
</dbReference>
<dbReference type="SUPFAM" id="SSF54637">
    <property type="entry name" value="Thioesterase/thiol ester dehydrase-isomerase"/>
    <property type="match status" value="1"/>
</dbReference>
<evidence type="ECO:0000313" key="2">
    <source>
        <dbReference type="Proteomes" id="UP001155483"/>
    </source>
</evidence>
<comment type="caution">
    <text evidence="1">The sequence shown here is derived from an EMBL/GenBank/DDBJ whole genome shotgun (WGS) entry which is preliminary data.</text>
</comment>
<reference evidence="1" key="2">
    <citation type="submission" date="2023-04" db="EMBL/GenBank/DDBJ databases">
        <title>Paracnuella aquatica gen. nov., sp. nov., a member of the family Chitinophagaceae isolated from a hot spring.</title>
        <authorList>
            <person name="Wang C."/>
        </authorList>
    </citation>
    <scope>NUCLEOTIDE SEQUENCE</scope>
    <source>
        <strain evidence="1">LB-8</strain>
    </source>
</reference>
<dbReference type="InterPro" id="IPR029069">
    <property type="entry name" value="HotDog_dom_sf"/>
</dbReference>
<evidence type="ECO:0000313" key="1">
    <source>
        <dbReference type="EMBL" id="MCU7551599.1"/>
    </source>
</evidence>
<dbReference type="EMBL" id="JAOTIF010000022">
    <property type="protein sequence ID" value="MCU7551599.1"/>
    <property type="molecule type" value="Genomic_DNA"/>
</dbReference>
<keyword evidence="2" id="KW-1185">Reference proteome</keyword>
<protein>
    <recommendedName>
        <fullName evidence="3">3-hydroxyacyl-ACP dehydratase</fullName>
    </recommendedName>
</protein>
<dbReference type="AlphaFoldDB" id="A0A9X2XXX7"/>
<dbReference type="Proteomes" id="UP001155483">
    <property type="component" value="Unassembled WGS sequence"/>
</dbReference>
<dbReference type="RefSeq" id="WP_279299038.1">
    <property type="nucleotide sequence ID" value="NZ_JAOTIF010000022.1"/>
</dbReference>
<dbReference type="Gene3D" id="3.10.129.10">
    <property type="entry name" value="Hotdog Thioesterase"/>
    <property type="match status" value="1"/>
</dbReference>
<reference evidence="1" key="1">
    <citation type="submission" date="2022-09" db="EMBL/GenBank/DDBJ databases">
        <authorList>
            <person name="Yuan C."/>
            <person name="Ke Z."/>
        </authorList>
    </citation>
    <scope>NUCLEOTIDE SEQUENCE</scope>
    <source>
        <strain evidence="1">LB-8</strain>
    </source>
</reference>